<name>A0A0C3NST9_PISTI</name>
<protein>
    <recommendedName>
        <fullName evidence="4">G domain-containing protein</fullName>
    </recommendedName>
</protein>
<dbReference type="InterPro" id="IPR027417">
    <property type="entry name" value="P-loop_NTPase"/>
</dbReference>
<feature type="region of interest" description="Disordered" evidence="1">
    <location>
        <begin position="20"/>
        <end position="50"/>
    </location>
</feature>
<dbReference type="EMBL" id="KN831973">
    <property type="protein sequence ID" value="KIO03955.1"/>
    <property type="molecule type" value="Genomic_DNA"/>
</dbReference>
<reference evidence="2 3" key="1">
    <citation type="submission" date="2014-04" db="EMBL/GenBank/DDBJ databases">
        <authorList>
            <consortium name="DOE Joint Genome Institute"/>
            <person name="Kuo A."/>
            <person name="Kohler A."/>
            <person name="Costa M.D."/>
            <person name="Nagy L.G."/>
            <person name="Floudas D."/>
            <person name="Copeland A."/>
            <person name="Barry K.W."/>
            <person name="Cichocki N."/>
            <person name="Veneault-Fourrey C."/>
            <person name="LaButti K."/>
            <person name="Lindquist E.A."/>
            <person name="Lipzen A."/>
            <person name="Lundell T."/>
            <person name="Morin E."/>
            <person name="Murat C."/>
            <person name="Sun H."/>
            <person name="Tunlid A."/>
            <person name="Henrissat B."/>
            <person name="Grigoriev I.V."/>
            <person name="Hibbett D.S."/>
            <person name="Martin F."/>
            <person name="Nordberg H.P."/>
            <person name="Cantor M.N."/>
            <person name="Hua S.X."/>
        </authorList>
    </citation>
    <scope>NUCLEOTIDE SEQUENCE [LARGE SCALE GENOMIC DNA]</scope>
    <source>
        <strain evidence="2 3">Marx 270</strain>
    </source>
</reference>
<dbReference type="Gene3D" id="3.40.50.300">
    <property type="entry name" value="P-loop containing nucleotide triphosphate hydrolases"/>
    <property type="match status" value="1"/>
</dbReference>
<proteinExistence type="predicted"/>
<evidence type="ECO:0000313" key="3">
    <source>
        <dbReference type="Proteomes" id="UP000054217"/>
    </source>
</evidence>
<keyword evidence="3" id="KW-1185">Reference proteome</keyword>
<dbReference type="AlphaFoldDB" id="A0A0C3NST9"/>
<dbReference type="STRING" id="870435.A0A0C3NST9"/>
<organism evidence="2 3">
    <name type="scientific">Pisolithus tinctorius Marx 270</name>
    <dbReference type="NCBI Taxonomy" id="870435"/>
    <lineage>
        <taxon>Eukaryota</taxon>
        <taxon>Fungi</taxon>
        <taxon>Dikarya</taxon>
        <taxon>Basidiomycota</taxon>
        <taxon>Agaricomycotina</taxon>
        <taxon>Agaricomycetes</taxon>
        <taxon>Agaricomycetidae</taxon>
        <taxon>Boletales</taxon>
        <taxon>Sclerodermatineae</taxon>
        <taxon>Pisolithaceae</taxon>
        <taxon>Pisolithus</taxon>
    </lineage>
</organism>
<dbReference type="Proteomes" id="UP000054217">
    <property type="component" value="Unassembled WGS sequence"/>
</dbReference>
<dbReference type="SUPFAM" id="SSF52540">
    <property type="entry name" value="P-loop containing nucleoside triphosphate hydrolases"/>
    <property type="match status" value="1"/>
</dbReference>
<sequence>MAPGRVKKFLASLPFGSAARSRRSHESHSDPVTAVTAAAEASNPTIETTPSPAAFRMRVCNTVDKSDIFDAKGNMIDNVVVEGSLGRGYHNIEHELVFKSNPGFVFHDSSGFEAGSAQQFDEMKKFVIDHAAARTLQKRIHAIWYCIPMTDYQRTVTAAEQKFFNECDTGHVPVVVLLTKVDALHLAAIEELLDEGLEMEEAKKRATERETLLLEKWETHIKQILDQCQFPPKMYLALTKMHNESADCTTLIQSTASALNEEGLQRLLISTQQSSIGLCIEYAVYWVVGGMIRHVIERGERYDIRAFESAVLSWFPKHSIVVGDFMEGLAGGWLTSCGFHLLVA</sequence>
<reference evidence="3" key="2">
    <citation type="submission" date="2015-01" db="EMBL/GenBank/DDBJ databases">
        <title>Evolutionary Origins and Diversification of the Mycorrhizal Mutualists.</title>
        <authorList>
            <consortium name="DOE Joint Genome Institute"/>
            <consortium name="Mycorrhizal Genomics Consortium"/>
            <person name="Kohler A."/>
            <person name="Kuo A."/>
            <person name="Nagy L.G."/>
            <person name="Floudas D."/>
            <person name="Copeland A."/>
            <person name="Barry K.W."/>
            <person name="Cichocki N."/>
            <person name="Veneault-Fourrey C."/>
            <person name="LaButti K."/>
            <person name="Lindquist E.A."/>
            <person name="Lipzen A."/>
            <person name="Lundell T."/>
            <person name="Morin E."/>
            <person name="Murat C."/>
            <person name="Riley R."/>
            <person name="Ohm R."/>
            <person name="Sun H."/>
            <person name="Tunlid A."/>
            <person name="Henrissat B."/>
            <person name="Grigoriev I.V."/>
            <person name="Hibbett D.S."/>
            <person name="Martin F."/>
        </authorList>
    </citation>
    <scope>NUCLEOTIDE SEQUENCE [LARGE SCALE GENOMIC DNA]</scope>
    <source>
        <strain evidence="3">Marx 270</strain>
    </source>
</reference>
<evidence type="ECO:0008006" key="4">
    <source>
        <dbReference type="Google" id="ProtNLM"/>
    </source>
</evidence>
<gene>
    <name evidence="2" type="ORF">M404DRAFT_1000804</name>
</gene>
<evidence type="ECO:0000256" key="1">
    <source>
        <dbReference type="SAM" id="MobiDB-lite"/>
    </source>
</evidence>
<dbReference type="HOGENOM" id="CLU_023805_1_0_1"/>
<dbReference type="OrthoDB" id="10334025at2759"/>
<accession>A0A0C3NST9</accession>
<evidence type="ECO:0000313" key="2">
    <source>
        <dbReference type="EMBL" id="KIO03955.1"/>
    </source>
</evidence>
<dbReference type="InParanoid" id="A0A0C3NST9"/>